<organism evidence="2 3">
    <name type="scientific">Desulfobacula phenolica</name>
    <dbReference type="NCBI Taxonomy" id="90732"/>
    <lineage>
        <taxon>Bacteria</taxon>
        <taxon>Pseudomonadati</taxon>
        <taxon>Thermodesulfobacteriota</taxon>
        <taxon>Desulfobacteria</taxon>
        <taxon>Desulfobacterales</taxon>
        <taxon>Desulfobacteraceae</taxon>
        <taxon>Desulfobacula</taxon>
    </lineage>
</organism>
<dbReference type="InterPro" id="IPR032790">
    <property type="entry name" value="GDE_C"/>
</dbReference>
<dbReference type="SUPFAM" id="SSF48208">
    <property type="entry name" value="Six-hairpin glycosidases"/>
    <property type="match status" value="1"/>
</dbReference>
<keyword evidence="3" id="KW-1185">Reference proteome</keyword>
<dbReference type="GO" id="GO:0005980">
    <property type="term" value="P:glycogen catabolic process"/>
    <property type="evidence" value="ECO:0007669"/>
    <property type="project" value="InterPro"/>
</dbReference>
<protein>
    <submittedName>
        <fullName evidence="2">Glycogen debranching enzyme, putative</fullName>
    </submittedName>
</protein>
<dbReference type="InterPro" id="IPR012341">
    <property type="entry name" value="6hp_glycosidase-like_sf"/>
</dbReference>
<dbReference type="Gene3D" id="3.20.20.80">
    <property type="entry name" value="Glycosidases"/>
    <property type="match status" value="1"/>
</dbReference>
<dbReference type="InterPro" id="IPR017853">
    <property type="entry name" value="GH"/>
</dbReference>
<dbReference type="Proteomes" id="UP000199608">
    <property type="component" value="Unassembled WGS sequence"/>
</dbReference>
<evidence type="ECO:0000313" key="3">
    <source>
        <dbReference type="Proteomes" id="UP000199608"/>
    </source>
</evidence>
<feature type="domain" description="Glycosyl hydrolase family 13 catalytic" evidence="1">
    <location>
        <begin position="139"/>
        <end position="491"/>
    </location>
</feature>
<dbReference type="InterPro" id="IPR024742">
    <property type="entry name" value="Glycogen_debranch_N"/>
</dbReference>
<evidence type="ECO:0000313" key="2">
    <source>
        <dbReference type="EMBL" id="SDT94080.1"/>
    </source>
</evidence>
<sequence>MEKTGMETQLYLTQSPFPGESRVMYCGDCVTFTLTLSAEVKGKAWVRTNLGSAVVARKEIISRVERDEIKLDEAWVDIQMKQENGLMYKIVLPLHQTGFFQAKCFFTPENSTRPVWPPGDNCIFNVEPAGTCCANIIYNAFVRQFGRSKSGVAEEKDMSPIINTLDANGYTVIPESGKFRDLKKQVEFIFSRLGCRVLHLLPIHPTPTTYARMGRFGSPYAALNFTDVDPALAEFDPSATPLEQFMELVDTVHLHNGYLFMDIAINHTGWAASIHETNPEWLVRGKDGKIEAPGAWGVVWSDLTKLDYSNRDLWKYMADVFLLWCHRGVDGFRCDAGYMIPVEAWEYIVAKVRGEYPEILFFLEGLGGPIKTTCEILGKANFNFAYSELFQNHTRQEISDYLPRAYEISNTCGHMIHFAETHDNNRLASVSIRYAKMRTSLCALFSVCGGFGFANGVEWFATQKIDVHESGSLNWGNQTNQVDHISRLNLILKHHPTCFAQTRLELIQQNQSECLVLLRYNEKKNKKLLVLVNLDCENSNEASWLRKDADMNTTLLYDLISGTQIKIEKIDENSCVMKLAPGEVLALTPDSDDMKILEQYSGIKSRAPERVYLQKLKTKVLAIHTIFHGYKNVNKSHIEHEAVSFANDPVEFIRSFNQDSQESRVIVFDWEKDLNRQLMIPPGFFLLVKCRVGFRAEILDEKRSVKTSLGYEEGIPTYDGKSFFALFFPKKTKRKHKKYILRLRVFEPAGTRIENTSLLYLARCDALYMRSSFTRKEIVKTPFLKLLAATKKGGMMRAAAWWGRLDSRYDALLGANIDATRPENRWMVLSRCRIWGVFQGYSRELAPDCLEEFTFSYDHGGKWRFHVPTSEGKYYALQLYLAIDPEENHVCLSIVRVASPENNPFFLDDDKKVTLIIRPDIEDRSFHETVKAFKGPEIEWPKAVSPLENGFNFFLANGKILRLAVSKGEFVHEPEWHYMIHHSLEAQRGLDAESDLFSPGYFTLSCLGGEQVQLNAAVSEKPNGEKPNLEIGFNKIITDSESKKFVKGMLFSEAVYKSLDAFVVDRGTDKSVIAGYPWFLDWGRDSLIFCRSLIELGRFSDAKAILRSFGRFENKGTLPNMICGDNAANIETSDAPLWFFACCRDLIEKENSHDFLTQKLDNRTVKDVLLSIAHSLLKGTQTGVVADPDTRLLYSPSHFTWMDTNFPAGSPRQGYPIEIQALWYNALVLLASIDGSNKTDWLKKAGTVKKAVQDLFYNKASGYFSDCLHCNGPVGAKNALADDALRPNQLFLVTFDVIQDKHIAQRCVEACQELLVPGAIRSLANRRVEIPIPVFYGGKLINDPHFPYAGQYKGDEDTQRKPAYHNGTAWTWQFPVFCEAWSIVFGKNSFSTCLAWLGSVIDLMRKGSAGYIPEILDGDFPHTPRGCDAQAWGTSEVARVMHKLLH</sequence>
<evidence type="ECO:0000259" key="1">
    <source>
        <dbReference type="SMART" id="SM00642"/>
    </source>
</evidence>
<dbReference type="SMART" id="SM00642">
    <property type="entry name" value="Aamy"/>
    <property type="match status" value="1"/>
</dbReference>
<reference evidence="3" key="1">
    <citation type="submission" date="2016-10" db="EMBL/GenBank/DDBJ databases">
        <authorList>
            <person name="Varghese N."/>
            <person name="Submissions S."/>
        </authorList>
    </citation>
    <scope>NUCLEOTIDE SEQUENCE [LARGE SCALE GENOMIC DNA]</scope>
    <source>
        <strain evidence="3">DSM 3384</strain>
    </source>
</reference>
<dbReference type="InterPro" id="IPR010401">
    <property type="entry name" value="AGL/Gdb1"/>
</dbReference>
<dbReference type="GO" id="GO:0004135">
    <property type="term" value="F:amylo-alpha-1,6-glucosidase activity"/>
    <property type="evidence" value="ECO:0007669"/>
    <property type="project" value="InterPro"/>
</dbReference>
<dbReference type="Gene3D" id="1.50.10.10">
    <property type="match status" value="1"/>
</dbReference>
<dbReference type="InterPro" id="IPR006047">
    <property type="entry name" value="GH13_cat_dom"/>
</dbReference>
<dbReference type="EMBL" id="FNLL01000003">
    <property type="protein sequence ID" value="SDT94080.1"/>
    <property type="molecule type" value="Genomic_DNA"/>
</dbReference>
<dbReference type="PANTHER" id="PTHR10569">
    <property type="entry name" value="GLYCOGEN DEBRANCHING ENZYME"/>
    <property type="match status" value="1"/>
</dbReference>
<dbReference type="RefSeq" id="WP_092232118.1">
    <property type="nucleotide sequence ID" value="NZ_FNLL01000003.1"/>
</dbReference>
<gene>
    <name evidence="2" type="ORF">SAMN04487931_10391</name>
</gene>
<dbReference type="PANTHER" id="PTHR10569:SF2">
    <property type="entry name" value="GLYCOGEN DEBRANCHING ENZYME"/>
    <property type="match status" value="1"/>
</dbReference>
<dbReference type="GO" id="GO:0004134">
    <property type="term" value="F:4-alpha-glucanotransferase activity"/>
    <property type="evidence" value="ECO:0007669"/>
    <property type="project" value="InterPro"/>
</dbReference>
<dbReference type="SUPFAM" id="SSF51445">
    <property type="entry name" value="(Trans)glycosidases"/>
    <property type="match status" value="1"/>
</dbReference>
<dbReference type="Pfam" id="PF06202">
    <property type="entry name" value="GDE_C"/>
    <property type="match status" value="1"/>
</dbReference>
<name>A0A1H2EG61_9BACT</name>
<dbReference type="InterPro" id="IPR008928">
    <property type="entry name" value="6-hairpin_glycosidase_sf"/>
</dbReference>
<dbReference type="Pfam" id="PF12439">
    <property type="entry name" value="GDE_N"/>
    <property type="match status" value="1"/>
</dbReference>
<proteinExistence type="predicted"/>
<accession>A0A1H2EG61</accession>